<keyword evidence="1" id="KW-0812">Transmembrane</keyword>
<name>A0A1F6BPG2_9BACT</name>
<dbReference type="Proteomes" id="UP000179324">
    <property type="component" value="Unassembled WGS sequence"/>
</dbReference>
<feature type="transmembrane region" description="Helical" evidence="1">
    <location>
        <begin position="51"/>
        <end position="75"/>
    </location>
</feature>
<proteinExistence type="predicted"/>
<gene>
    <name evidence="4" type="ORF">A2127_02385</name>
</gene>
<keyword evidence="1" id="KW-0472">Membrane</keyword>
<dbReference type="AlphaFoldDB" id="A0A1F6BPG2"/>
<evidence type="ECO:0000313" key="5">
    <source>
        <dbReference type="Proteomes" id="UP000179324"/>
    </source>
</evidence>
<dbReference type="PANTHER" id="PTHR30595:SF6">
    <property type="entry name" value="SCHLAFEN ALBA-2 DOMAIN-CONTAINING PROTEIN"/>
    <property type="match status" value="1"/>
</dbReference>
<dbReference type="InterPro" id="IPR007421">
    <property type="entry name" value="Schlafen_AlbA_2_dom"/>
</dbReference>
<dbReference type="InterPro" id="IPR038461">
    <property type="entry name" value="Schlafen_AlbA_2_dom_sf"/>
</dbReference>
<evidence type="ECO:0000313" key="4">
    <source>
        <dbReference type="EMBL" id="OGG38816.1"/>
    </source>
</evidence>
<accession>A0A1F6BPG2</accession>
<evidence type="ECO:0000259" key="3">
    <source>
        <dbReference type="Pfam" id="PF04326"/>
    </source>
</evidence>
<evidence type="ECO:0000259" key="2">
    <source>
        <dbReference type="Pfam" id="PF03703"/>
    </source>
</evidence>
<keyword evidence="1" id="KW-1133">Transmembrane helix</keyword>
<dbReference type="Pfam" id="PF03703">
    <property type="entry name" value="bPH_2"/>
    <property type="match status" value="1"/>
</dbReference>
<sequence>MEETVITKRNPIVLIRFFVLIEVLAFGLYFFSTFLDEYKQLIYDFLPISGLLSYTAFKFPFLSILQFLITVYAFLRWYYEAYTVKPGSISHQRGVLIRRMRKIPIDKSSEITVSAGLLGKLLQYGNIRIKNESGGNMTLADVSRPQNILETIKEYLDPSLRFFKPNLDRLLKEAEHERLEFKSSFRFDYKTSQVNRNLEKTVMKTVAAFLNSNGGHVVIGVDDKKNPIGLVNDYKTLSRENKDAFENHFTNIFNNMIGPEFRHKINLSFHNFGGNEVCVVEAIASERPVYLKNDDNEFFYIRTGNASTALKLSEIEEYHRTRFKSQPGKN</sequence>
<organism evidence="4 5">
    <name type="scientific">Candidatus Jorgensenbacteria bacterium GWC1_48_12</name>
    <dbReference type="NCBI Taxonomy" id="1798469"/>
    <lineage>
        <taxon>Bacteria</taxon>
        <taxon>Candidatus Joergenseniibacteriota</taxon>
    </lineage>
</organism>
<feature type="domain" description="YdbS-like PH" evidence="2">
    <location>
        <begin position="81"/>
        <end position="151"/>
    </location>
</feature>
<protein>
    <recommendedName>
        <fullName evidence="6">Schlafen AlbA-2 domain-containing protein</fullName>
    </recommendedName>
</protein>
<evidence type="ECO:0008006" key="6">
    <source>
        <dbReference type="Google" id="ProtNLM"/>
    </source>
</evidence>
<feature type="transmembrane region" description="Helical" evidence="1">
    <location>
        <begin position="12"/>
        <end position="31"/>
    </location>
</feature>
<dbReference type="Gene3D" id="3.30.950.30">
    <property type="entry name" value="Schlafen, AAA domain"/>
    <property type="match status" value="1"/>
</dbReference>
<feature type="domain" description="Schlafen AlbA-2" evidence="3">
    <location>
        <begin position="175"/>
        <end position="310"/>
    </location>
</feature>
<evidence type="ECO:0000256" key="1">
    <source>
        <dbReference type="SAM" id="Phobius"/>
    </source>
</evidence>
<dbReference type="EMBL" id="MFKI01000023">
    <property type="protein sequence ID" value="OGG38816.1"/>
    <property type="molecule type" value="Genomic_DNA"/>
</dbReference>
<dbReference type="PANTHER" id="PTHR30595">
    <property type="entry name" value="GLPR-RELATED TRANSCRIPTIONAL REPRESSOR"/>
    <property type="match status" value="1"/>
</dbReference>
<dbReference type="Pfam" id="PF04326">
    <property type="entry name" value="SLFN_AlbA_2"/>
    <property type="match status" value="1"/>
</dbReference>
<reference evidence="4 5" key="1">
    <citation type="journal article" date="2016" name="Nat. Commun.">
        <title>Thousands of microbial genomes shed light on interconnected biogeochemical processes in an aquifer system.</title>
        <authorList>
            <person name="Anantharaman K."/>
            <person name="Brown C.T."/>
            <person name="Hug L.A."/>
            <person name="Sharon I."/>
            <person name="Castelle C.J."/>
            <person name="Probst A.J."/>
            <person name="Thomas B.C."/>
            <person name="Singh A."/>
            <person name="Wilkins M.J."/>
            <person name="Karaoz U."/>
            <person name="Brodie E.L."/>
            <person name="Williams K.H."/>
            <person name="Hubbard S.S."/>
            <person name="Banfield J.F."/>
        </authorList>
    </citation>
    <scope>NUCLEOTIDE SEQUENCE [LARGE SCALE GENOMIC DNA]</scope>
</reference>
<dbReference type="InterPro" id="IPR005182">
    <property type="entry name" value="YdbS-like_PH"/>
</dbReference>
<comment type="caution">
    <text evidence="4">The sequence shown here is derived from an EMBL/GenBank/DDBJ whole genome shotgun (WGS) entry which is preliminary data.</text>
</comment>